<protein>
    <recommendedName>
        <fullName evidence="1">Methyltransferase domain-containing protein</fullName>
    </recommendedName>
</protein>
<proteinExistence type="predicted"/>
<reference evidence="2" key="2">
    <citation type="journal article" date="2011" name="Microb. Ecol.">
        <title>Taxonomic and Functional Metagenomic Profiling of the Microbial Community in the Anoxic Sediment of a Sub-saline Shallow Lake (Laguna de Carrizo, Central Spain).</title>
        <authorList>
            <person name="Ferrer M."/>
            <person name="Guazzaroni M.E."/>
            <person name="Richter M."/>
            <person name="Garcia-Salamanca A."/>
            <person name="Yarza P."/>
            <person name="Suarez-Suarez A."/>
            <person name="Solano J."/>
            <person name="Alcaide M."/>
            <person name="van Dillewijn P."/>
            <person name="Molina-Henares M.A."/>
            <person name="Lopez-Cortes N."/>
            <person name="Al-Ramahi Y."/>
            <person name="Guerrero C."/>
            <person name="Acosta A."/>
            <person name="de Eugenio L.I."/>
            <person name="Martinez V."/>
            <person name="Marques S."/>
            <person name="Rojo F."/>
            <person name="Santero E."/>
            <person name="Genilloud O."/>
            <person name="Perez-Perez J."/>
            <person name="Rossello-Mora R."/>
            <person name="Ramos J.L."/>
        </authorList>
    </citation>
    <scope>NUCLEOTIDE SEQUENCE</scope>
</reference>
<reference evidence="2" key="1">
    <citation type="submission" date="2010-07" db="EMBL/GenBank/DDBJ databases">
        <authorList>
            <consortium name="CONSOLIDER consortium CSD2007-00005"/>
            <person name="Guazzaroni M.-E."/>
            <person name="Richter M."/>
            <person name="Garcia-Salamanca A."/>
            <person name="Yarza P."/>
            <person name="Ferrer M."/>
        </authorList>
    </citation>
    <scope>NUCLEOTIDE SEQUENCE</scope>
</reference>
<dbReference type="EMBL" id="ADZX01000472">
    <property type="protein sequence ID" value="EFK96472.1"/>
    <property type="molecule type" value="Genomic_DNA"/>
</dbReference>
<evidence type="ECO:0000313" key="2">
    <source>
        <dbReference type="EMBL" id="EFK96472.1"/>
    </source>
</evidence>
<comment type="caution">
    <text evidence="2">The sequence shown here is derived from an EMBL/GenBank/DDBJ whole genome shotgun (WGS) entry which is preliminary data.</text>
</comment>
<dbReference type="InterPro" id="IPR022744">
    <property type="entry name" value="MeTrfase_dom_put"/>
</dbReference>
<sequence length="292" mass="33259">MNNIIIDNDASLHYEYNSLARKAMNSVLIPLLNTLPRNIRPLLMKSHKSGSDIIEHATTHKALEVLYGHGSSKIYGSFIQNFFKSIWLSTNNSKAVRNRLRLVRRELTKQIIGLFQEGREIKIVSIASGSARAILESIEVAGLDETAKLSVSFVDKNSDAILYSQDLTKDNKFKESFKWYCNTAGDFFKLHSDKIKYNIIEMVGLIDYFDDFKAIKIFSSIYNSLEPDGIMITANIDDNSERPFITKVVGWGMIYRSCEQLADLIIKAGFDENKLKIFYEPQKIHCVIVAQK</sequence>
<dbReference type="AlphaFoldDB" id="D9PIZ3"/>
<feature type="domain" description="Methyltransferase" evidence="1">
    <location>
        <begin position="86"/>
        <end position="290"/>
    </location>
</feature>
<gene>
    <name evidence="2" type="ORF">LDC_1502</name>
</gene>
<dbReference type="Gene3D" id="3.40.50.150">
    <property type="entry name" value="Vaccinia Virus protein VP39"/>
    <property type="match status" value="1"/>
</dbReference>
<dbReference type="Pfam" id="PF12147">
    <property type="entry name" value="Methyltransf_20"/>
    <property type="match status" value="1"/>
</dbReference>
<dbReference type="InterPro" id="IPR029063">
    <property type="entry name" value="SAM-dependent_MTases_sf"/>
</dbReference>
<organism evidence="2">
    <name type="scientific">sediment metagenome</name>
    <dbReference type="NCBI Taxonomy" id="749907"/>
    <lineage>
        <taxon>unclassified sequences</taxon>
        <taxon>metagenomes</taxon>
        <taxon>ecological metagenomes</taxon>
    </lineage>
</organism>
<dbReference type="SUPFAM" id="SSF53335">
    <property type="entry name" value="S-adenosyl-L-methionine-dependent methyltransferases"/>
    <property type="match status" value="1"/>
</dbReference>
<name>D9PIZ3_9ZZZZ</name>
<accession>D9PIZ3</accession>
<evidence type="ECO:0000259" key="1">
    <source>
        <dbReference type="Pfam" id="PF12147"/>
    </source>
</evidence>